<organism evidence="2 3">
    <name type="scientific">Clathrospora elynae</name>
    <dbReference type="NCBI Taxonomy" id="706981"/>
    <lineage>
        <taxon>Eukaryota</taxon>
        <taxon>Fungi</taxon>
        <taxon>Dikarya</taxon>
        <taxon>Ascomycota</taxon>
        <taxon>Pezizomycotina</taxon>
        <taxon>Dothideomycetes</taxon>
        <taxon>Pleosporomycetidae</taxon>
        <taxon>Pleosporales</taxon>
        <taxon>Diademaceae</taxon>
        <taxon>Clathrospora</taxon>
    </lineage>
</organism>
<evidence type="ECO:0000256" key="1">
    <source>
        <dbReference type="SAM" id="MobiDB-lite"/>
    </source>
</evidence>
<gene>
    <name evidence="2" type="ORF">EJ02DRAFT_453259</name>
</gene>
<dbReference type="Proteomes" id="UP000800038">
    <property type="component" value="Unassembled WGS sequence"/>
</dbReference>
<name>A0A6A5SV26_9PLEO</name>
<keyword evidence="3" id="KW-1185">Reference proteome</keyword>
<dbReference type="AlphaFoldDB" id="A0A6A5SV26"/>
<dbReference type="EMBL" id="ML976024">
    <property type="protein sequence ID" value="KAF1943562.1"/>
    <property type="molecule type" value="Genomic_DNA"/>
</dbReference>
<feature type="region of interest" description="Disordered" evidence="1">
    <location>
        <begin position="1"/>
        <end position="32"/>
    </location>
</feature>
<protein>
    <submittedName>
        <fullName evidence="2">Uncharacterized protein</fullName>
    </submittedName>
</protein>
<sequence length="70" mass="7386">MPNTAKNPSKRAPSGTSQRPKKRAKGTASQPVVINSQALVEPPSPSPLPPTNTLQALVNQSQAPTFEARL</sequence>
<evidence type="ECO:0000313" key="2">
    <source>
        <dbReference type="EMBL" id="KAF1943562.1"/>
    </source>
</evidence>
<accession>A0A6A5SV26</accession>
<proteinExistence type="predicted"/>
<evidence type="ECO:0000313" key="3">
    <source>
        <dbReference type="Proteomes" id="UP000800038"/>
    </source>
</evidence>
<reference evidence="2" key="1">
    <citation type="journal article" date="2020" name="Stud. Mycol.">
        <title>101 Dothideomycetes genomes: a test case for predicting lifestyles and emergence of pathogens.</title>
        <authorList>
            <person name="Haridas S."/>
            <person name="Albert R."/>
            <person name="Binder M."/>
            <person name="Bloem J."/>
            <person name="Labutti K."/>
            <person name="Salamov A."/>
            <person name="Andreopoulos B."/>
            <person name="Baker S."/>
            <person name="Barry K."/>
            <person name="Bills G."/>
            <person name="Bluhm B."/>
            <person name="Cannon C."/>
            <person name="Castanera R."/>
            <person name="Culley D."/>
            <person name="Daum C."/>
            <person name="Ezra D."/>
            <person name="Gonzalez J."/>
            <person name="Henrissat B."/>
            <person name="Kuo A."/>
            <person name="Liang C."/>
            <person name="Lipzen A."/>
            <person name="Lutzoni F."/>
            <person name="Magnuson J."/>
            <person name="Mondo S."/>
            <person name="Nolan M."/>
            <person name="Ohm R."/>
            <person name="Pangilinan J."/>
            <person name="Park H.-J."/>
            <person name="Ramirez L."/>
            <person name="Alfaro M."/>
            <person name="Sun H."/>
            <person name="Tritt A."/>
            <person name="Yoshinaga Y."/>
            <person name="Zwiers L.-H."/>
            <person name="Turgeon B."/>
            <person name="Goodwin S."/>
            <person name="Spatafora J."/>
            <person name="Crous P."/>
            <person name="Grigoriev I."/>
        </authorList>
    </citation>
    <scope>NUCLEOTIDE SEQUENCE</scope>
    <source>
        <strain evidence="2">CBS 161.51</strain>
    </source>
</reference>